<protein>
    <recommendedName>
        <fullName evidence="2">Acyltransferase 3 domain-containing protein</fullName>
    </recommendedName>
</protein>
<sequence length="115" mass="13057">FVFLLCGGLINRFLSWPGFRPLGKLTYSVFLIHCIVIFNQTLIAQEPHVLSLVDFVFLLCGGLINRFLSWPGFRPLGKLTYSVFLIHCIVIFNQTLIAQEPHVLSLVDFVFLLCG</sequence>
<evidence type="ECO:0000313" key="1">
    <source>
        <dbReference type="EMBL" id="JAT29806.1"/>
    </source>
</evidence>
<feature type="non-terminal residue" evidence="1">
    <location>
        <position position="1"/>
    </location>
</feature>
<proteinExistence type="predicted"/>
<name>A0A1B6M1J1_9HEMI</name>
<dbReference type="InterPro" id="IPR052728">
    <property type="entry name" value="O2_lipid_transport_reg"/>
</dbReference>
<reference evidence="1" key="1">
    <citation type="submission" date="2015-11" db="EMBL/GenBank/DDBJ databases">
        <title>De novo transcriptome assembly of four potential Pierce s Disease insect vectors from Arizona vineyards.</title>
        <authorList>
            <person name="Tassone E.E."/>
        </authorList>
    </citation>
    <scope>NUCLEOTIDE SEQUENCE</scope>
</reference>
<accession>A0A1B6M1J1</accession>
<dbReference type="PANTHER" id="PTHR11161:SF0">
    <property type="entry name" value="O-ACYLTRANSFERASE LIKE PROTEIN"/>
    <property type="match status" value="1"/>
</dbReference>
<dbReference type="PANTHER" id="PTHR11161">
    <property type="entry name" value="O-ACYLTRANSFERASE"/>
    <property type="match status" value="1"/>
</dbReference>
<dbReference type="EMBL" id="GEBQ01010171">
    <property type="protein sequence ID" value="JAT29806.1"/>
    <property type="molecule type" value="Transcribed_RNA"/>
</dbReference>
<gene>
    <name evidence="1" type="ORF">g.53038</name>
</gene>
<feature type="non-terminal residue" evidence="1">
    <location>
        <position position="115"/>
    </location>
</feature>
<dbReference type="AlphaFoldDB" id="A0A1B6M1J1"/>
<evidence type="ECO:0008006" key="2">
    <source>
        <dbReference type="Google" id="ProtNLM"/>
    </source>
</evidence>
<organism evidence="1">
    <name type="scientific">Graphocephala atropunctata</name>
    <dbReference type="NCBI Taxonomy" id="36148"/>
    <lineage>
        <taxon>Eukaryota</taxon>
        <taxon>Metazoa</taxon>
        <taxon>Ecdysozoa</taxon>
        <taxon>Arthropoda</taxon>
        <taxon>Hexapoda</taxon>
        <taxon>Insecta</taxon>
        <taxon>Pterygota</taxon>
        <taxon>Neoptera</taxon>
        <taxon>Paraneoptera</taxon>
        <taxon>Hemiptera</taxon>
        <taxon>Auchenorrhyncha</taxon>
        <taxon>Membracoidea</taxon>
        <taxon>Cicadellidae</taxon>
        <taxon>Cicadellinae</taxon>
        <taxon>Cicadellini</taxon>
        <taxon>Graphocephala</taxon>
    </lineage>
</organism>